<dbReference type="AlphaFoldDB" id="I2Q2N7"/>
<dbReference type="STRING" id="596152.DesU5LDRAFT_2379"/>
<evidence type="ECO:0000256" key="3">
    <source>
        <dbReference type="ARBA" id="ARBA00022833"/>
    </source>
</evidence>
<dbReference type="OrthoDB" id="962301at2"/>
<evidence type="ECO:0000256" key="4">
    <source>
        <dbReference type="PROSITE-ProRule" id="PRU00510"/>
    </source>
</evidence>
<dbReference type="SUPFAM" id="SSF57716">
    <property type="entry name" value="Glucocorticoid receptor-like (DNA-binding domain)"/>
    <property type="match status" value="1"/>
</dbReference>
<dbReference type="InterPro" id="IPR000962">
    <property type="entry name" value="Znf_DskA_TraR"/>
</dbReference>
<keyword evidence="1" id="KW-0479">Metal-binding</keyword>
<evidence type="ECO:0000313" key="6">
    <source>
        <dbReference type="EMBL" id="EIG54043.1"/>
    </source>
</evidence>
<reference evidence="6" key="1">
    <citation type="submission" date="2011-11" db="EMBL/GenBank/DDBJ databases">
        <title>Improved High-Quality Draft sequence of Desulfovibrio sp. U5L.</title>
        <authorList>
            <consortium name="US DOE Joint Genome Institute"/>
            <person name="Lucas S."/>
            <person name="Han J."/>
            <person name="Lapidus A."/>
            <person name="Cheng J.-F."/>
            <person name="Goodwin L."/>
            <person name="Pitluck S."/>
            <person name="Peters L."/>
            <person name="Ovchinnikova G."/>
            <person name="Held B."/>
            <person name="Detter J.C."/>
            <person name="Han C."/>
            <person name="Tapia R."/>
            <person name="Land M."/>
            <person name="Hauser L."/>
            <person name="Kyrpides N."/>
            <person name="Ivanova N."/>
            <person name="Pagani I."/>
            <person name="Gabster J."/>
            <person name="Walker C."/>
            <person name="Stolyar S."/>
            <person name="Stahl D."/>
            <person name="Arkin A."/>
            <person name="Dehal P."/>
            <person name="Hazen T."/>
            <person name="Woyke T."/>
        </authorList>
    </citation>
    <scope>NUCLEOTIDE SEQUENCE [LARGE SCALE GENOMIC DNA]</scope>
    <source>
        <strain evidence="6">U5L</strain>
    </source>
</reference>
<proteinExistence type="predicted"/>
<dbReference type="EMBL" id="JH600068">
    <property type="protein sequence ID" value="EIG54043.1"/>
    <property type="molecule type" value="Genomic_DNA"/>
</dbReference>
<dbReference type="Gene3D" id="1.20.120.910">
    <property type="entry name" value="DksA, coiled-coil domain"/>
    <property type="match status" value="1"/>
</dbReference>
<evidence type="ECO:0000256" key="2">
    <source>
        <dbReference type="ARBA" id="ARBA00022771"/>
    </source>
</evidence>
<keyword evidence="2" id="KW-0863">Zinc-finger</keyword>
<gene>
    <name evidence="6" type="ORF">DesU5LDRAFT_2379</name>
</gene>
<sequence length="71" mass="7519">MDFADMSQTAESLHRQAAIAGARPGREDKQLVDAGLIVCRDCGEPIASARLAILPTACRCVPCQEEAEASC</sequence>
<evidence type="ECO:0000259" key="5">
    <source>
        <dbReference type="Pfam" id="PF01258"/>
    </source>
</evidence>
<feature type="domain" description="Zinc finger DksA/TraR C4-type" evidence="5">
    <location>
        <begin position="37"/>
        <end position="68"/>
    </location>
</feature>
<dbReference type="GO" id="GO:0008270">
    <property type="term" value="F:zinc ion binding"/>
    <property type="evidence" value="ECO:0007669"/>
    <property type="project" value="UniProtKB-KW"/>
</dbReference>
<name>I2Q2N7_9BACT</name>
<organism evidence="6">
    <name type="scientific">Desulfovibrio sp. U5L</name>
    <dbReference type="NCBI Taxonomy" id="596152"/>
    <lineage>
        <taxon>Bacteria</taxon>
        <taxon>Pseudomonadati</taxon>
        <taxon>Thermodesulfobacteriota</taxon>
        <taxon>Desulfovibrionia</taxon>
        <taxon>Desulfovibrionales</taxon>
        <taxon>Desulfovibrionaceae</taxon>
        <taxon>Desulfovibrio</taxon>
    </lineage>
</organism>
<evidence type="ECO:0000256" key="1">
    <source>
        <dbReference type="ARBA" id="ARBA00022723"/>
    </source>
</evidence>
<feature type="zinc finger region" description="dksA C4-type" evidence="4">
    <location>
        <begin position="39"/>
        <end position="63"/>
    </location>
</feature>
<accession>I2Q2N7</accession>
<keyword evidence="3" id="KW-0862">Zinc</keyword>
<dbReference type="Pfam" id="PF01258">
    <property type="entry name" value="zf-dskA_traR"/>
    <property type="match status" value="1"/>
</dbReference>
<protein>
    <submittedName>
        <fullName evidence="6">DnaK suppressor protein</fullName>
    </submittedName>
</protein>
<dbReference type="PROSITE" id="PS51128">
    <property type="entry name" value="ZF_DKSA_2"/>
    <property type="match status" value="1"/>
</dbReference>
<dbReference type="HOGENOM" id="CLU_158637_3_0_7"/>